<dbReference type="GO" id="GO:0016989">
    <property type="term" value="F:sigma factor antagonist activity"/>
    <property type="evidence" value="ECO:0007669"/>
    <property type="project" value="TreeGrafter"/>
</dbReference>
<protein>
    <submittedName>
        <fullName evidence="4">Putative anti-sigmaE protein</fullName>
    </submittedName>
</protein>
<proteinExistence type="predicted"/>
<feature type="compositionally biased region" description="Basic and acidic residues" evidence="1">
    <location>
        <begin position="73"/>
        <end position="85"/>
    </location>
</feature>
<dbReference type="InterPro" id="IPR018764">
    <property type="entry name" value="RskA_C"/>
</dbReference>
<dbReference type="RefSeq" id="WP_041080859.1">
    <property type="nucleotide sequence ID" value="NZ_CAXOKG010000017.1"/>
</dbReference>
<keyword evidence="2" id="KW-0812">Transmembrane</keyword>
<dbReference type="GO" id="GO:0006417">
    <property type="term" value="P:regulation of translation"/>
    <property type="evidence" value="ECO:0007669"/>
    <property type="project" value="TreeGrafter"/>
</dbReference>
<feature type="transmembrane region" description="Helical" evidence="2">
    <location>
        <begin position="123"/>
        <end position="145"/>
    </location>
</feature>
<dbReference type="GO" id="GO:0005886">
    <property type="term" value="C:plasma membrane"/>
    <property type="evidence" value="ECO:0007669"/>
    <property type="project" value="InterPro"/>
</dbReference>
<dbReference type="AlphaFoldDB" id="A0A380HRF1"/>
<dbReference type="PANTHER" id="PTHR37461">
    <property type="entry name" value="ANTI-SIGMA-K FACTOR RSKA"/>
    <property type="match status" value="1"/>
</dbReference>
<reference evidence="4 5" key="1">
    <citation type="submission" date="2018-06" db="EMBL/GenBank/DDBJ databases">
        <authorList>
            <consortium name="Pathogen Informatics"/>
            <person name="Doyle S."/>
        </authorList>
    </citation>
    <scope>NUCLEOTIDE SEQUENCE [LARGE SCALE GENOMIC DNA]</scope>
    <source>
        <strain evidence="4 5">NCTC7688</strain>
    </source>
</reference>
<evidence type="ECO:0000256" key="2">
    <source>
        <dbReference type="SAM" id="Phobius"/>
    </source>
</evidence>
<evidence type="ECO:0000259" key="3">
    <source>
        <dbReference type="Pfam" id="PF10099"/>
    </source>
</evidence>
<feature type="domain" description="Anti-sigma K factor RskA C-terminal" evidence="3">
    <location>
        <begin position="128"/>
        <end position="264"/>
    </location>
</feature>
<gene>
    <name evidence="4" type="ORF">NCTC7688_02714</name>
</gene>
<dbReference type="EMBL" id="UHED01000001">
    <property type="protein sequence ID" value="SUM84842.1"/>
    <property type="molecule type" value="Genomic_DNA"/>
</dbReference>
<organism evidence="4 5">
    <name type="scientific">Staphylococcus saprophyticus</name>
    <dbReference type="NCBI Taxonomy" id="29385"/>
    <lineage>
        <taxon>Bacteria</taxon>
        <taxon>Bacillati</taxon>
        <taxon>Bacillota</taxon>
        <taxon>Bacilli</taxon>
        <taxon>Bacillales</taxon>
        <taxon>Staphylococcaceae</taxon>
        <taxon>Staphylococcus</taxon>
    </lineage>
</organism>
<evidence type="ECO:0000313" key="4">
    <source>
        <dbReference type="EMBL" id="SUM84842.1"/>
    </source>
</evidence>
<dbReference type="Proteomes" id="UP000254707">
    <property type="component" value="Unassembled WGS sequence"/>
</dbReference>
<evidence type="ECO:0000313" key="5">
    <source>
        <dbReference type="Proteomes" id="UP000254707"/>
    </source>
</evidence>
<keyword evidence="2" id="KW-1133">Transmembrane helix</keyword>
<feature type="region of interest" description="Disordered" evidence="1">
    <location>
        <begin position="73"/>
        <end position="98"/>
    </location>
</feature>
<evidence type="ECO:0000256" key="1">
    <source>
        <dbReference type="SAM" id="MobiDB-lite"/>
    </source>
</evidence>
<sequence>MRDSKVDEIYDYFNDKLSESEKERVEEELDFAPESYKTLKDIEILHDTLPYKNKQVEAPIGMKQRILESVLNEDKTSGKDIKSENQEEDFNSTNSKTNNQFQQHINVSTQNNKNHKSAVIKRFYVGIIAAMLLLSLIGNGVQFWGNKESKNQSTSMINTGDAKVINLKSMGNDKTQGQAYLSNTNNKTDRKLIVEAKDIETTKGNQVYQVWVLKDNKTYPAGAFSSENNKGMVVFDLSNIDIDKNDKIALTLEPSPNNTEPKGQMVMASSEI</sequence>
<name>A0A380HRF1_STASA</name>
<keyword evidence="2" id="KW-0472">Membrane</keyword>
<dbReference type="PANTHER" id="PTHR37461:SF1">
    <property type="entry name" value="ANTI-SIGMA-K FACTOR RSKA"/>
    <property type="match status" value="1"/>
</dbReference>
<dbReference type="InterPro" id="IPR051474">
    <property type="entry name" value="Anti-sigma-K/W_factor"/>
</dbReference>
<accession>A0A380HRF1</accession>
<dbReference type="Pfam" id="PF10099">
    <property type="entry name" value="RskA_C"/>
    <property type="match status" value="1"/>
</dbReference>